<dbReference type="PANTHER" id="PTHR32089:SF112">
    <property type="entry name" value="LYSOZYME-LIKE PROTEIN-RELATED"/>
    <property type="match status" value="1"/>
</dbReference>
<dbReference type="GO" id="GO:0007165">
    <property type="term" value="P:signal transduction"/>
    <property type="evidence" value="ECO:0007669"/>
    <property type="project" value="UniProtKB-KW"/>
</dbReference>
<keyword evidence="3" id="KW-0175">Coiled coil</keyword>
<dbReference type="SUPFAM" id="SSF58104">
    <property type="entry name" value="Methyl-accepting chemotaxis protein (MCP) signaling domain"/>
    <property type="match status" value="2"/>
</dbReference>
<dbReference type="OrthoDB" id="9765776at2"/>
<dbReference type="PANTHER" id="PTHR32089">
    <property type="entry name" value="METHYL-ACCEPTING CHEMOTAXIS PROTEIN MCPB"/>
    <property type="match status" value="1"/>
</dbReference>
<feature type="compositionally biased region" description="Basic and acidic residues" evidence="4">
    <location>
        <begin position="28"/>
        <end position="38"/>
    </location>
</feature>
<feature type="domain" description="Methyl-accepting transducer" evidence="5">
    <location>
        <begin position="60"/>
        <end position="324"/>
    </location>
</feature>
<protein>
    <submittedName>
        <fullName evidence="6">Chemotaxis protein</fullName>
    </submittedName>
</protein>
<gene>
    <name evidence="6" type="ORF">SBF1_3340006</name>
</gene>
<evidence type="ECO:0000256" key="3">
    <source>
        <dbReference type="SAM" id="Coils"/>
    </source>
</evidence>
<dbReference type="Pfam" id="PF00015">
    <property type="entry name" value="MCPsignal"/>
    <property type="match status" value="2"/>
</dbReference>
<dbReference type="SMART" id="SM00283">
    <property type="entry name" value="MA"/>
    <property type="match status" value="2"/>
</dbReference>
<dbReference type="Proteomes" id="UP000238916">
    <property type="component" value="Unassembled WGS sequence"/>
</dbReference>
<feature type="domain" description="Methyl-accepting transducer" evidence="5">
    <location>
        <begin position="367"/>
        <end position="603"/>
    </location>
</feature>
<evidence type="ECO:0000313" key="6">
    <source>
        <dbReference type="EMBL" id="SPF45548.1"/>
    </source>
</evidence>
<feature type="region of interest" description="Disordered" evidence="4">
    <location>
        <begin position="1"/>
        <end position="38"/>
    </location>
</feature>
<feature type="coiled-coil region" evidence="3">
    <location>
        <begin position="592"/>
        <end position="647"/>
    </location>
</feature>
<reference evidence="7" key="1">
    <citation type="submission" date="2018-02" db="EMBL/GenBank/DDBJ databases">
        <authorList>
            <person name="Hausmann B."/>
        </authorList>
    </citation>
    <scope>NUCLEOTIDE SEQUENCE [LARGE SCALE GENOMIC DNA]</scope>
    <source>
        <strain evidence="7">Peat soil MAG SbF1</strain>
    </source>
</reference>
<keyword evidence="1 2" id="KW-0807">Transducer</keyword>
<dbReference type="InterPro" id="IPR004089">
    <property type="entry name" value="MCPsignal_dom"/>
</dbReference>
<organism evidence="6 7">
    <name type="scientific">Candidatus Desulfosporosinus infrequens</name>
    <dbReference type="NCBI Taxonomy" id="2043169"/>
    <lineage>
        <taxon>Bacteria</taxon>
        <taxon>Bacillati</taxon>
        <taxon>Bacillota</taxon>
        <taxon>Clostridia</taxon>
        <taxon>Eubacteriales</taxon>
        <taxon>Desulfitobacteriaceae</taxon>
        <taxon>Desulfosporosinus</taxon>
    </lineage>
</organism>
<sequence>MERKLSRPPIESSSRYERIESDSSAEMGQKRDLAKRRAMDKVRARTLAKQQQLAERIATATEQLASGIDEASSAAVELGSAMAQVATGADEAASAAEQSRAAINQIQKAAVIANDLAKDSLDQANSAQALVKSTTNDVDKLVDGVKEAAETNFESTKLVGDLEQQSKEIGNIVDAVVRIADQTNLLALNAAIEAARAGEHGRGFAVVADEVRNLAEISEKSARDIRDLVNEIQDNVKVVVQDVEEAGNVANAEVERGKKISEDLLKIDTEMSTVQAGVAEVTQNAKITNEGARDFLGMAEQIAAAAEEQGSAAEEVNKSVSEQNKAFNEMGTAANELAQMAEQLKVSTDSQKTSEELAAAAEELSANVEEANSASQQIMVAMVQLGKGARIQGELSISGAELAERLVVAATQMKVRSEESVEKVGELQTLLVTNKKAVDEMIFGITKSSEASMVSAQNIKILEDTTRKIDKIVDAIVNVTIQTNMLAVNGSIEAARAGEFGRGFSVVAGDIRTLANESADNADKIKDLVRNIQNQIQKVTGDIELSAKTATQEVLNAKKSTQNLNVVEENMTRILNGVKEVSKGSEESLIALEQAKRGIDQIATAAQEAEKAVTESNTAAQEQSKGMQELAEAIEEISGLADELQTM</sequence>
<dbReference type="Gene3D" id="1.10.287.950">
    <property type="entry name" value="Methyl-accepting chemotaxis protein"/>
    <property type="match status" value="2"/>
</dbReference>
<proteinExistence type="predicted"/>
<name>A0A2U3L0Z7_9FIRM</name>
<dbReference type="GO" id="GO:0016020">
    <property type="term" value="C:membrane"/>
    <property type="evidence" value="ECO:0007669"/>
    <property type="project" value="InterPro"/>
</dbReference>
<evidence type="ECO:0000259" key="5">
    <source>
        <dbReference type="PROSITE" id="PS50111"/>
    </source>
</evidence>
<evidence type="ECO:0000313" key="7">
    <source>
        <dbReference type="Proteomes" id="UP000238916"/>
    </source>
</evidence>
<accession>A0A2U3L0Z7</accession>
<evidence type="ECO:0000256" key="4">
    <source>
        <dbReference type="SAM" id="MobiDB-lite"/>
    </source>
</evidence>
<dbReference type="PROSITE" id="PS50111">
    <property type="entry name" value="CHEMOTAXIS_TRANSDUC_2"/>
    <property type="match status" value="2"/>
</dbReference>
<dbReference type="EMBL" id="OMOF01000262">
    <property type="protein sequence ID" value="SPF45548.1"/>
    <property type="molecule type" value="Genomic_DNA"/>
</dbReference>
<evidence type="ECO:0000256" key="2">
    <source>
        <dbReference type="PROSITE-ProRule" id="PRU00284"/>
    </source>
</evidence>
<dbReference type="AlphaFoldDB" id="A0A2U3L0Z7"/>
<evidence type="ECO:0000256" key="1">
    <source>
        <dbReference type="ARBA" id="ARBA00023224"/>
    </source>
</evidence>